<dbReference type="EMBL" id="CAJOBI010010476">
    <property type="protein sequence ID" value="CAF4153947.1"/>
    <property type="molecule type" value="Genomic_DNA"/>
</dbReference>
<organism evidence="1 2">
    <name type="scientific">Rotaria magnacalcarata</name>
    <dbReference type="NCBI Taxonomy" id="392030"/>
    <lineage>
        <taxon>Eukaryota</taxon>
        <taxon>Metazoa</taxon>
        <taxon>Spiralia</taxon>
        <taxon>Gnathifera</taxon>
        <taxon>Rotifera</taxon>
        <taxon>Eurotatoria</taxon>
        <taxon>Bdelloidea</taxon>
        <taxon>Philodinida</taxon>
        <taxon>Philodinidae</taxon>
        <taxon>Rotaria</taxon>
    </lineage>
</organism>
<protein>
    <recommendedName>
        <fullName evidence="3">Alpha/beta hydrolase</fullName>
    </recommendedName>
</protein>
<feature type="non-terminal residue" evidence="1">
    <location>
        <position position="66"/>
    </location>
</feature>
<evidence type="ECO:0000313" key="2">
    <source>
        <dbReference type="Proteomes" id="UP000676336"/>
    </source>
</evidence>
<dbReference type="AlphaFoldDB" id="A0A8S2RBW2"/>
<comment type="caution">
    <text evidence="1">The sequence shown here is derived from an EMBL/GenBank/DDBJ whole genome shotgun (WGS) entry which is preliminary data.</text>
</comment>
<dbReference type="Proteomes" id="UP000676336">
    <property type="component" value="Unassembled WGS sequence"/>
</dbReference>
<gene>
    <name evidence="1" type="ORF">SMN809_LOCUS19889</name>
</gene>
<feature type="non-terminal residue" evidence="1">
    <location>
        <position position="1"/>
    </location>
</feature>
<accession>A0A8S2RBW2</accession>
<proteinExistence type="predicted"/>
<reference evidence="1" key="1">
    <citation type="submission" date="2021-02" db="EMBL/GenBank/DDBJ databases">
        <authorList>
            <person name="Nowell W R."/>
        </authorList>
    </citation>
    <scope>NUCLEOTIDE SEQUENCE</scope>
</reference>
<evidence type="ECO:0000313" key="1">
    <source>
        <dbReference type="EMBL" id="CAF4153947.1"/>
    </source>
</evidence>
<evidence type="ECO:0008006" key="3">
    <source>
        <dbReference type="Google" id="ProtNLM"/>
    </source>
</evidence>
<name>A0A8S2RBW2_9BILA</name>
<sequence>VCIYDRAGLGMSDPPLGSTIQQKSDVKENESTKYRGMDFTVEKMSEDLNRLMTATSQQPKPFILVG</sequence>